<evidence type="ECO:0000313" key="3">
    <source>
        <dbReference type="Proteomes" id="UP000030153"/>
    </source>
</evidence>
<dbReference type="Proteomes" id="UP000030153">
    <property type="component" value="Unassembled WGS sequence"/>
</dbReference>
<evidence type="ECO:0008006" key="4">
    <source>
        <dbReference type="Google" id="ProtNLM"/>
    </source>
</evidence>
<keyword evidence="1" id="KW-1133">Transmembrane helix</keyword>
<gene>
    <name evidence="2" type="ORF">N780_13220</name>
</gene>
<comment type="caution">
    <text evidence="2">The sequence shown here is derived from an EMBL/GenBank/DDBJ whole genome shotgun (WGS) entry which is preliminary data.</text>
</comment>
<feature type="transmembrane region" description="Helical" evidence="1">
    <location>
        <begin position="104"/>
        <end position="124"/>
    </location>
</feature>
<evidence type="ECO:0000313" key="2">
    <source>
        <dbReference type="EMBL" id="KGP93312.1"/>
    </source>
</evidence>
<feature type="transmembrane region" description="Helical" evidence="1">
    <location>
        <begin position="78"/>
        <end position="98"/>
    </location>
</feature>
<dbReference type="EMBL" id="AVBG01000001">
    <property type="protein sequence ID" value="KGP93312.1"/>
    <property type="molecule type" value="Genomic_DNA"/>
</dbReference>
<reference evidence="2 3" key="1">
    <citation type="submission" date="2013-08" db="EMBL/GenBank/DDBJ databases">
        <title>Genome of Pontibacillus chungwhensis.</title>
        <authorList>
            <person name="Wang Q."/>
            <person name="Wang G."/>
        </authorList>
    </citation>
    <scope>NUCLEOTIDE SEQUENCE [LARGE SCALE GENOMIC DNA]</scope>
    <source>
        <strain evidence="2 3">BH030062</strain>
    </source>
</reference>
<dbReference type="eggNOG" id="COG4709">
    <property type="taxonomic scope" value="Bacteria"/>
</dbReference>
<dbReference type="OrthoDB" id="9804829at2"/>
<dbReference type="STRING" id="1385513.N780_13220"/>
<dbReference type="AlphaFoldDB" id="A0A0A2UYH3"/>
<keyword evidence="1" id="KW-0812">Transmembrane</keyword>
<proteinExistence type="predicted"/>
<protein>
    <recommendedName>
        <fullName evidence="4">DUF1700 domain-containing protein</fullName>
    </recommendedName>
</protein>
<dbReference type="RefSeq" id="WP_036779711.1">
    <property type="nucleotide sequence ID" value="NZ_AVBG01000001.1"/>
</dbReference>
<feature type="transmembrane region" description="Helical" evidence="1">
    <location>
        <begin position="136"/>
        <end position="160"/>
    </location>
</feature>
<accession>A0A0A2UYH3</accession>
<sequence>MNKDQFMYKLAKQLSKLPEKDRKELLYDYEEHFDTGMMKGHSEEELARQLGDPRRIGKDLLAEYRLERAQVEKSVKHILQAIFATMSVSFLNLILVLGPAIGVISLYIGLCSMAIGLAITPFLFIGSMFIGTVEPFFINLFISITLGSGGLLMGSALFFVGKWLYKLTLSYIRFNIRIVKGESAV</sequence>
<dbReference type="Pfam" id="PF22564">
    <property type="entry name" value="HAAS"/>
    <property type="match status" value="1"/>
</dbReference>
<keyword evidence="3" id="KW-1185">Reference proteome</keyword>
<evidence type="ECO:0000256" key="1">
    <source>
        <dbReference type="SAM" id="Phobius"/>
    </source>
</evidence>
<organism evidence="2 3">
    <name type="scientific">Pontibacillus chungwhensis BH030062</name>
    <dbReference type="NCBI Taxonomy" id="1385513"/>
    <lineage>
        <taxon>Bacteria</taxon>
        <taxon>Bacillati</taxon>
        <taxon>Bacillota</taxon>
        <taxon>Bacilli</taxon>
        <taxon>Bacillales</taxon>
        <taxon>Bacillaceae</taxon>
        <taxon>Pontibacillus</taxon>
    </lineage>
</organism>
<name>A0A0A2UYH3_9BACI</name>
<keyword evidence="1" id="KW-0472">Membrane</keyword>